<evidence type="ECO:0000313" key="1">
    <source>
        <dbReference type="EMBL" id="GAF86122.1"/>
    </source>
</evidence>
<reference evidence="1" key="1">
    <citation type="journal article" date="2014" name="Front. Microbiol.">
        <title>High frequency of phylogenetically diverse reductive dehalogenase-homologous genes in deep subseafloor sedimentary metagenomes.</title>
        <authorList>
            <person name="Kawai M."/>
            <person name="Futagami T."/>
            <person name="Toyoda A."/>
            <person name="Takaki Y."/>
            <person name="Nishi S."/>
            <person name="Hori S."/>
            <person name="Arai W."/>
            <person name="Tsubouchi T."/>
            <person name="Morono Y."/>
            <person name="Uchiyama I."/>
            <person name="Ito T."/>
            <person name="Fujiyama A."/>
            <person name="Inagaki F."/>
            <person name="Takami H."/>
        </authorList>
    </citation>
    <scope>NUCLEOTIDE SEQUENCE</scope>
    <source>
        <strain evidence="1">Expedition CK06-06</strain>
    </source>
</reference>
<sequence>MDTGRGNFVPINAEKEKELLEKISELQNEYPSHGGVFHVGETVELKGSKFKIQKIIPKKLILRLLSKMPKEQDEEFHKI</sequence>
<name>X0TD54_9ZZZZ</name>
<proteinExistence type="predicted"/>
<dbReference type="AlphaFoldDB" id="X0TD54"/>
<gene>
    <name evidence="1" type="ORF">S01H1_28694</name>
</gene>
<protein>
    <submittedName>
        <fullName evidence="1">Uncharacterized protein</fullName>
    </submittedName>
</protein>
<accession>X0TD54</accession>
<dbReference type="EMBL" id="BARS01017550">
    <property type="protein sequence ID" value="GAF86122.1"/>
    <property type="molecule type" value="Genomic_DNA"/>
</dbReference>
<organism evidence="1">
    <name type="scientific">marine sediment metagenome</name>
    <dbReference type="NCBI Taxonomy" id="412755"/>
    <lineage>
        <taxon>unclassified sequences</taxon>
        <taxon>metagenomes</taxon>
        <taxon>ecological metagenomes</taxon>
    </lineage>
</organism>
<comment type="caution">
    <text evidence="1">The sequence shown here is derived from an EMBL/GenBank/DDBJ whole genome shotgun (WGS) entry which is preliminary data.</text>
</comment>